<dbReference type="RefSeq" id="WP_338008912.1">
    <property type="nucleotide sequence ID" value="NZ_JAOPKB010000015.1"/>
</dbReference>
<dbReference type="EMBL" id="JAOPKB010000015">
    <property type="protein sequence ID" value="MCU4975039.1"/>
    <property type="molecule type" value="Genomic_DNA"/>
</dbReference>
<dbReference type="Proteomes" id="UP001320972">
    <property type="component" value="Unassembled WGS sequence"/>
</dbReference>
<organism evidence="1 2">
    <name type="scientific">Natronoglomus mannanivorans</name>
    <dbReference type="NCBI Taxonomy" id="2979990"/>
    <lineage>
        <taxon>Archaea</taxon>
        <taxon>Methanobacteriati</taxon>
        <taxon>Methanobacteriota</taxon>
        <taxon>Stenosarchaea group</taxon>
        <taxon>Halobacteria</taxon>
        <taxon>Halobacteriales</taxon>
        <taxon>Natrialbaceae</taxon>
        <taxon>Natronoglomus</taxon>
    </lineage>
</organism>
<sequence>MIRPDGELFAERIISTGSSRETIEIGTDYQPGEYEILGLEDGEEHARESIVIEPDVQITDLRLGRNHPEAMYEGASDREAQREAIVTIENTGTGSDEVTRLEFSGDVPRPTPDDYEESGIYDTENDIGRYADGVTVAPDSEIVIYSQSMPFSPAGDHVSCSPETTEGEFATIIETAVQGENTAATYNVTYTGEDLLECEIEVEVKA</sequence>
<name>A0ABT2QJE1_9EURY</name>
<accession>A0ABT2QJE1</accession>
<reference evidence="1 2" key="1">
    <citation type="submission" date="2022-09" db="EMBL/GenBank/DDBJ databases">
        <title>Enrichment on poylsaccharides allowed isolation of novel metabolic and taxonomic groups of Haloarchaea.</title>
        <authorList>
            <person name="Sorokin D.Y."/>
            <person name="Elcheninov A.G."/>
            <person name="Khizhniak T.V."/>
            <person name="Kolganova T.V."/>
            <person name="Kublanov I.V."/>
        </authorList>
    </citation>
    <scope>NUCLEOTIDE SEQUENCE [LARGE SCALE GENOMIC DNA]</scope>
    <source>
        <strain evidence="1 2">AArc-m2/3/4</strain>
    </source>
</reference>
<proteinExistence type="predicted"/>
<evidence type="ECO:0000313" key="1">
    <source>
        <dbReference type="EMBL" id="MCU4975039.1"/>
    </source>
</evidence>
<keyword evidence="2" id="KW-1185">Reference proteome</keyword>
<evidence type="ECO:0000313" key="2">
    <source>
        <dbReference type="Proteomes" id="UP001320972"/>
    </source>
</evidence>
<gene>
    <name evidence="1" type="ORF">OB955_20250</name>
</gene>
<comment type="caution">
    <text evidence="1">The sequence shown here is derived from an EMBL/GenBank/DDBJ whole genome shotgun (WGS) entry which is preliminary data.</text>
</comment>
<protein>
    <submittedName>
        <fullName evidence="1">Uncharacterized protein</fullName>
    </submittedName>
</protein>